<keyword evidence="2" id="KW-1185">Reference proteome</keyword>
<sequence>MSTTVPAKPSFSEAATLPELTPEYMGKYYPSYLELIQAQVFFRHGERTPIVTRFSSQAQWAFCGRANLLYSEFMKAIGQFVPRHEAMPSPNPDIIASGHDDPRYTKRTATLKSGIEYEPAAWSVRLTQDAQKTADGNSSGSDAVAAAENSWEPMTCLTRISIDCTADPNYSRIPYISRRSDMGQLTDIGLDSLFRTGSFLRSLYVDKLNFLPSTPEGKVSDYVYVRTTDYSRVIQSTHALLV</sequence>
<protein>
    <submittedName>
        <fullName evidence="1">Uncharacterized protein</fullName>
    </submittedName>
</protein>
<proteinExistence type="predicted"/>
<evidence type="ECO:0000313" key="2">
    <source>
        <dbReference type="Proteomes" id="UP001150603"/>
    </source>
</evidence>
<feature type="non-terminal residue" evidence="1">
    <location>
        <position position="242"/>
    </location>
</feature>
<organism evidence="1 2">
    <name type="scientific">Linderina macrospora</name>
    <dbReference type="NCBI Taxonomy" id="4868"/>
    <lineage>
        <taxon>Eukaryota</taxon>
        <taxon>Fungi</taxon>
        <taxon>Fungi incertae sedis</taxon>
        <taxon>Zoopagomycota</taxon>
        <taxon>Kickxellomycotina</taxon>
        <taxon>Kickxellomycetes</taxon>
        <taxon>Kickxellales</taxon>
        <taxon>Kickxellaceae</taxon>
        <taxon>Linderina</taxon>
    </lineage>
</organism>
<accession>A0ACC1J3H5</accession>
<reference evidence="1" key="1">
    <citation type="submission" date="2022-07" db="EMBL/GenBank/DDBJ databases">
        <title>Phylogenomic reconstructions and comparative analyses of Kickxellomycotina fungi.</title>
        <authorList>
            <person name="Reynolds N.K."/>
            <person name="Stajich J.E."/>
            <person name="Barry K."/>
            <person name="Grigoriev I.V."/>
            <person name="Crous P."/>
            <person name="Smith M.E."/>
        </authorList>
    </citation>
    <scope>NUCLEOTIDE SEQUENCE</scope>
    <source>
        <strain evidence="1">NRRL 5244</strain>
    </source>
</reference>
<comment type="caution">
    <text evidence="1">The sequence shown here is derived from an EMBL/GenBank/DDBJ whole genome shotgun (WGS) entry which is preliminary data.</text>
</comment>
<dbReference type="Proteomes" id="UP001150603">
    <property type="component" value="Unassembled WGS sequence"/>
</dbReference>
<name>A0ACC1J3H5_9FUNG</name>
<evidence type="ECO:0000313" key="1">
    <source>
        <dbReference type="EMBL" id="KAJ1935960.1"/>
    </source>
</evidence>
<gene>
    <name evidence="1" type="ORF">FBU59_005215</name>
</gene>
<dbReference type="EMBL" id="JANBPW010004054">
    <property type="protein sequence ID" value="KAJ1935960.1"/>
    <property type="molecule type" value="Genomic_DNA"/>
</dbReference>